<reference evidence="1 2" key="1">
    <citation type="submission" date="2019-03" db="EMBL/GenBank/DDBJ databases">
        <title>Genomic Encyclopedia of Type Strains, Phase IV (KMG-IV): sequencing the most valuable type-strain genomes for metagenomic binning, comparative biology and taxonomic classification.</title>
        <authorList>
            <person name="Goeker M."/>
        </authorList>
    </citation>
    <scope>NUCLEOTIDE SEQUENCE [LARGE SCALE GENOMIC DNA]</scope>
    <source>
        <strain evidence="1 2">DSM 21667</strain>
    </source>
</reference>
<sequence>MVAISRKICLGAATGRQPTSALVDSVLKSHGLSRPDRVVIGPSGQQALIESMIGYYSWSRAAAEAIWGLIHANVLLPAESVQADRHFSLSYTFNTGNSSQHGEWTDFDRYNIALPRTVERAPSLTDSSRLALANSDLYLDRLGIDGMGDEVSEALREAVACFRHELFGAAAALLGKASEGAWIELGAALMGAVPQDQAGSVATQRKTLDDAYASIQSKVAATCLLYERDLFADVVKHSGVKAKMLREAQQWTEVVRDSRNAIHFGVAAAFENNYEKISVLLLAAAQPLRYLYAIRSAAIAVAAER</sequence>
<proteinExistence type="predicted"/>
<dbReference type="AlphaFoldDB" id="A0A4R6YHL1"/>
<comment type="caution">
    <text evidence="1">The sequence shown here is derived from an EMBL/GenBank/DDBJ whole genome shotgun (WGS) entry which is preliminary data.</text>
</comment>
<organism evidence="1 2">
    <name type="scientific">Tahibacter aquaticus</name>
    <dbReference type="NCBI Taxonomy" id="520092"/>
    <lineage>
        <taxon>Bacteria</taxon>
        <taxon>Pseudomonadati</taxon>
        <taxon>Pseudomonadota</taxon>
        <taxon>Gammaproteobacteria</taxon>
        <taxon>Lysobacterales</taxon>
        <taxon>Rhodanobacteraceae</taxon>
        <taxon>Tahibacter</taxon>
    </lineage>
</organism>
<keyword evidence="2" id="KW-1185">Reference proteome</keyword>
<name>A0A4R6YHL1_9GAMM</name>
<gene>
    <name evidence="1" type="ORF">DFR29_1323</name>
</gene>
<dbReference type="OrthoDB" id="7058435at2"/>
<accession>A0A4R6YHL1</accession>
<protein>
    <submittedName>
        <fullName evidence="1">Uncharacterized protein</fullName>
    </submittedName>
</protein>
<dbReference type="Proteomes" id="UP000295293">
    <property type="component" value="Unassembled WGS sequence"/>
</dbReference>
<evidence type="ECO:0000313" key="2">
    <source>
        <dbReference type="Proteomes" id="UP000295293"/>
    </source>
</evidence>
<evidence type="ECO:0000313" key="1">
    <source>
        <dbReference type="EMBL" id="TDR36048.1"/>
    </source>
</evidence>
<dbReference type="EMBL" id="SNZH01000032">
    <property type="protein sequence ID" value="TDR36048.1"/>
    <property type="molecule type" value="Genomic_DNA"/>
</dbReference>
<dbReference type="RefSeq" id="WP_133821942.1">
    <property type="nucleotide sequence ID" value="NZ_SNZH01000032.1"/>
</dbReference>